<dbReference type="OrthoDB" id="9812295at2"/>
<dbReference type="GO" id="GO:0005829">
    <property type="term" value="C:cytosol"/>
    <property type="evidence" value="ECO:0007669"/>
    <property type="project" value="TreeGrafter"/>
</dbReference>
<accession>A0A7X3FKK9</accession>
<dbReference type="Gene3D" id="3.40.50.360">
    <property type="match status" value="1"/>
</dbReference>
<keyword evidence="4" id="KW-1185">Reference proteome</keyword>
<name>A0A7X3FKK9_9BACL</name>
<dbReference type="PANTHER" id="PTHR30543:SF21">
    <property type="entry name" value="NAD(P)H-DEPENDENT FMN REDUCTASE LOT6"/>
    <property type="match status" value="1"/>
</dbReference>
<dbReference type="PANTHER" id="PTHR30543">
    <property type="entry name" value="CHROMATE REDUCTASE"/>
    <property type="match status" value="1"/>
</dbReference>
<proteinExistence type="inferred from homology"/>
<dbReference type="AlphaFoldDB" id="A0A7X3FKK9"/>
<sequence>MRILVISGSARKQSNTGIIASNIRTLLKGPSTEVLNFDVAVHTLPLYAGDPSEESHLEVQRLRSYADQADGFIICTPEYHSGISGSLKNALDYLGFPHFKGKPSVIVAVAGGGKGGINALNNLRTVLRGVYANVLPDQLVIDKVQIDAGSGTIEPVALQKLGDVTRELVRTVDQIALYTESLQSRGEVV</sequence>
<dbReference type="SUPFAM" id="SSF52218">
    <property type="entry name" value="Flavoproteins"/>
    <property type="match status" value="1"/>
</dbReference>
<gene>
    <name evidence="3" type="ORF">EDM21_16335</name>
</gene>
<dbReference type="GO" id="GO:0016491">
    <property type="term" value="F:oxidoreductase activity"/>
    <property type="evidence" value="ECO:0007669"/>
    <property type="project" value="InterPro"/>
</dbReference>
<dbReference type="Proteomes" id="UP000490800">
    <property type="component" value="Unassembled WGS sequence"/>
</dbReference>
<reference evidence="3 4" key="1">
    <citation type="journal article" date="2019" name="Microorganisms">
        <title>Paenibacillus lutrae sp. nov., A Chitinolytic Species Isolated from A River Otter in Castril Natural Park, Granada, Spain.</title>
        <authorList>
            <person name="Rodriguez M."/>
            <person name="Reina J.C."/>
            <person name="Bejar V."/>
            <person name="Llamas I."/>
        </authorList>
    </citation>
    <scope>NUCLEOTIDE SEQUENCE [LARGE SCALE GENOMIC DNA]</scope>
    <source>
        <strain evidence="3 4">N10</strain>
    </source>
</reference>
<evidence type="ECO:0000256" key="1">
    <source>
        <dbReference type="ARBA" id="ARBA00009428"/>
    </source>
</evidence>
<feature type="domain" description="NADPH-dependent FMN reductase-like" evidence="2">
    <location>
        <begin position="1"/>
        <end position="143"/>
    </location>
</feature>
<protein>
    <submittedName>
        <fullName evidence="3">FMN-dependent NADH-azoreductase</fullName>
    </submittedName>
</protein>
<dbReference type="Pfam" id="PF03358">
    <property type="entry name" value="FMN_red"/>
    <property type="match status" value="1"/>
</dbReference>
<organism evidence="3 4">
    <name type="scientific">Paenibacillus lutrae</name>
    <dbReference type="NCBI Taxonomy" id="2078573"/>
    <lineage>
        <taxon>Bacteria</taxon>
        <taxon>Bacillati</taxon>
        <taxon>Bacillota</taxon>
        <taxon>Bacilli</taxon>
        <taxon>Bacillales</taxon>
        <taxon>Paenibacillaceae</taxon>
        <taxon>Paenibacillus</taxon>
    </lineage>
</organism>
<evidence type="ECO:0000313" key="4">
    <source>
        <dbReference type="Proteomes" id="UP000490800"/>
    </source>
</evidence>
<dbReference type="EMBL" id="RHLK01000009">
    <property type="protein sequence ID" value="MVP01067.1"/>
    <property type="molecule type" value="Genomic_DNA"/>
</dbReference>
<dbReference type="InterPro" id="IPR029039">
    <property type="entry name" value="Flavoprotein-like_sf"/>
</dbReference>
<comment type="caution">
    <text evidence="3">The sequence shown here is derived from an EMBL/GenBank/DDBJ whole genome shotgun (WGS) entry which is preliminary data.</text>
</comment>
<dbReference type="InterPro" id="IPR005025">
    <property type="entry name" value="FMN_Rdtase-like_dom"/>
</dbReference>
<evidence type="ECO:0000259" key="2">
    <source>
        <dbReference type="Pfam" id="PF03358"/>
    </source>
</evidence>
<comment type="similarity">
    <text evidence="1">Belongs to the azoreductase type 2 family.</text>
</comment>
<dbReference type="InterPro" id="IPR050712">
    <property type="entry name" value="NAD(P)H-dep_reductase"/>
</dbReference>
<dbReference type="GO" id="GO:0010181">
    <property type="term" value="F:FMN binding"/>
    <property type="evidence" value="ECO:0007669"/>
    <property type="project" value="TreeGrafter"/>
</dbReference>
<evidence type="ECO:0000313" key="3">
    <source>
        <dbReference type="EMBL" id="MVP01067.1"/>
    </source>
</evidence>
<dbReference type="RefSeq" id="WP_157337120.1">
    <property type="nucleotide sequence ID" value="NZ_RHLK01000009.1"/>
</dbReference>